<dbReference type="InterPro" id="IPR018376">
    <property type="entry name" value="Enoyl-CoA_hyd/isom_CS"/>
</dbReference>
<dbReference type="Gene3D" id="3.30.420.10">
    <property type="entry name" value="Ribonuclease H-like superfamily/Ribonuclease H"/>
    <property type="match status" value="1"/>
</dbReference>
<dbReference type="InterPro" id="IPR029045">
    <property type="entry name" value="ClpP/crotonase-like_dom_sf"/>
</dbReference>
<reference evidence="4" key="1">
    <citation type="submission" date="2020-06" db="EMBL/GenBank/DDBJ databases">
        <authorList>
            <person name="Li T."/>
            <person name="Hu X."/>
            <person name="Zhang T."/>
            <person name="Song X."/>
            <person name="Zhang H."/>
            <person name="Dai N."/>
            <person name="Sheng W."/>
            <person name="Hou X."/>
            <person name="Wei L."/>
        </authorList>
    </citation>
    <scope>NUCLEOTIDE SEQUENCE</scope>
    <source>
        <strain evidence="4">KEN1</strain>
        <tissue evidence="4">Leaf</tissue>
    </source>
</reference>
<protein>
    <submittedName>
        <fullName evidence="4">Delta(3,5)-Delta(2,4)-dienoyl-CoA isomerase, peroxisomal</fullName>
    </submittedName>
</protein>
<proteinExistence type="inferred from homology"/>
<dbReference type="Pfam" id="PF00378">
    <property type="entry name" value="ECH_1"/>
    <property type="match status" value="1"/>
</dbReference>
<evidence type="ECO:0000259" key="3">
    <source>
        <dbReference type="Pfam" id="PF13456"/>
    </source>
</evidence>
<dbReference type="PANTHER" id="PTHR43149:SF1">
    <property type="entry name" value="DELTA(3,5)-DELTA(2,4)-DIENOYL-COA ISOMERASE, MITOCHONDRIAL"/>
    <property type="match status" value="1"/>
</dbReference>
<dbReference type="GO" id="GO:0004523">
    <property type="term" value="F:RNA-DNA hybrid ribonuclease activity"/>
    <property type="evidence" value="ECO:0007669"/>
    <property type="project" value="InterPro"/>
</dbReference>
<dbReference type="InterPro" id="IPR001753">
    <property type="entry name" value="Enoyl-CoA_hydra/iso"/>
</dbReference>
<dbReference type="Gene3D" id="3.90.226.10">
    <property type="entry name" value="2-enoyl-CoA Hydratase, Chain A, domain 1"/>
    <property type="match status" value="1"/>
</dbReference>
<comment type="similarity">
    <text evidence="1 2">Belongs to the enoyl-CoA hydratase/isomerase family.</text>
</comment>
<dbReference type="SUPFAM" id="SSF53098">
    <property type="entry name" value="Ribonuclease H-like"/>
    <property type="match status" value="1"/>
</dbReference>
<dbReference type="SUPFAM" id="SSF52096">
    <property type="entry name" value="ClpP/crotonase"/>
    <property type="match status" value="1"/>
</dbReference>
<dbReference type="GO" id="GO:0005777">
    <property type="term" value="C:peroxisome"/>
    <property type="evidence" value="ECO:0007669"/>
    <property type="project" value="TreeGrafter"/>
</dbReference>
<dbReference type="PROSITE" id="PS00166">
    <property type="entry name" value="ENOYL_COA_HYDRATASE"/>
    <property type="match status" value="1"/>
</dbReference>
<dbReference type="InterPro" id="IPR036397">
    <property type="entry name" value="RNaseH_sf"/>
</dbReference>
<evidence type="ECO:0000313" key="4">
    <source>
        <dbReference type="EMBL" id="KAL0447274.1"/>
    </source>
</evidence>
<feature type="domain" description="RNase H type-1" evidence="3">
    <location>
        <begin position="287"/>
        <end position="388"/>
    </location>
</feature>
<evidence type="ECO:0000256" key="1">
    <source>
        <dbReference type="ARBA" id="ARBA00005254"/>
    </source>
</evidence>
<name>A0AAW2WZC2_9LAMI</name>
<sequence length="414" mass="44727">MKIKLQILKDQAEIPDSGVFYLFIDRPSRGNSLSRDFFTEFPAALSSLDQNPEAGVIILSGVGNHFCTGIDLQLLNSLSQETRAADTGRTGEKLRREIKFLQRAVTAIEECRKPVIAAVHGACLGGGVDIITACDVRYSTENAFFSVKEVDLAITADLGSLQRLPGIVGFGNAMELALTARRFSGLEAKDLGLVTRVFSTKEALEKGVAEIAEGIAAKSPLAVTGTKRVLIQSRDLTLDQAHPVSHRVCHEAGIGVVARDSRGICLAWVSHRVCQRADGELAEALAARGICLAWVSHRVCQRADGELAEALAARRALELASRNHWDSIILESDSANLISKLNSDAHDSSSIGPIMWDIRCLSFKFSFCSFFFAKRLCNSVAHCLAKSAVGTWENSSNLPPEAAVLALADISNHE</sequence>
<dbReference type="AlphaFoldDB" id="A0AAW2WZC2"/>
<organism evidence="4">
    <name type="scientific">Sesamum latifolium</name>
    <dbReference type="NCBI Taxonomy" id="2727402"/>
    <lineage>
        <taxon>Eukaryota</taxon>
        <taxon>Viridiplantae</taxon>
        <taxon>Streptophyta</taxon>
        <taxon>Embryophyta</taxon>
        <taxon>Tracheophyta</taxon>
        <taxon>Spermatophyta</taxon>
        <taxon>Magnoliopsida</taxon>
        <taxon>eudicotyledons</taxon>
        <taxon>Gunneridae</taxon>
        <taxon>Pentapetalae</taxon>
        <taxon>asterids</taxon>
        <taxon>lamiids</taxon>
        <taxon>Lamiales</taxon>
        <taxon>Pedaliaceae</taxon>
        <taxon>Sesamum</taxon>
    </lineage>
</organism>
<dbReference type="CDD" id="cd06558">
    <property type="entry name" value="crotonase-like"/>
    <property type="match status" value="1"/>
</dbReference>
<dbReference type="InterPro" id="IPR002156">
    <property type="entry name" value="RNaseH_domain"/>
</dbReference>
<dbReference type="InterPro" id="IPR045002">
    <property type="entry name" value="Ech1-like"/>
</dbReference>
<dbReference type="FunFam" id="3.90.226.10:FF:000024">
    <property type="entry name" value="Delta3,5-delta2,4-dienoyl-CoA isomerase"/>
    <property type="match status" value="1"/>
</dbReference>
<gene>
    <name evidence="4" type="ORF">Slati_1855300</name>
</gene>
<keyword evidence="4" id="KW-0413">Isomerase</keyword>
<dbReference type="Pfam" id="PF13456">
    <property type="entry name" value="RVT_3"/>
    <property type="match status" value="1"/>
</dbReference>
<reference evidence="4" key="2">
    <citation type="journal article" date="2024" name="Plant">
        <title>Genomic evolution and insights into agronomic trait innovations of Sesamum species.</title>
        <authorList>
            <person name="Miao H."/>
            <person name="Wang L."/>
            <person name="Qu L."/>
            <person name="Liu H."/>
            <person name="Sun Y."/>
            <person name="Le M."/>
            <person name="Wang Q."/>
            <person name="Wei S."/>
            <person name="Zheng Y."/>
            <person name="Lin W."/>
            <person name="Duan Y."/>
            <person name="Cao H."/>
            <person name="Xiong S."/>
            <person name="Wang X."/>
            <person name="Wei L."/>
            <person name="Li C."/>
            <person name="Ma Q."/>
            <person name="Ju M."/>
            <person name="Zhao R."/>
            <person name="Li G."/>
            <person name="Mu C."/>
            <person name="Tian Q."/>
            <person name="Mei H."/>
            <person name="Zhang T."/>
            <person name="Gao T."/>
            <person name="Zhang H."/>
        </authorList>
    </citation>
    <scope>NUCLEOTIDE SEQUENCE</scope>
    <source>
        <strain evidence="4">KEN1</strain>
    </source>
</reference>
<evidence type="ECO:0000256" key="2">
    <source>
        <dbReference type="RuleBase" id="RU003707"/>
    </source>
</evidence>
<dbReference type="InterPro" id="IPR012337">
    <property type="entry name" value="RNaseH-like_sf"/>
</dbReference>
<dbReference type="GO" id="GO:0051750">
    <property type="term" value="F:delta(3,5)-delta(2,4)-dienoyl-CoA isomerase activity"/>
    <property type="evidence" value="ECO:0007669"/>
    <property type="project" value="TreeGrafter"/>
</dbReference>
<comment type="caution">
    <text evidence="4">The sequence shown here is derived from an EMBL/GenBank/DDBJ whole genome shotgun (WGS) entry which is preliminary data.</text>
</comment>
<dbReference type="EMBL" id="JACGWN010000006">
    <property type="protein sequence ID" value="KAL0447274.1"/>
    <property type="molecule type" value="Genomic_DNA"/>
</dbReference>
<dbReference type="GO" id="GO:0003676">
    <property type="term" value="F:nucleic acid binding"/>
    <property type="evidence" value="ECO:0007669"/>
    <property type="project" value="InterPro"/>
</dbReference>
<dbReference type="PANTHER" id="PTHR43149">
    <property type="entry name" value="ENOYL-COA HYDRATASE"/>
    <property type="match status" value="1"/>
</dbReference>
<accession>A0AAW2WZC2</accession>